<name>H3SJL9_9BACL</name>
<feature type="transmembrane region" description="Helical" evidence="1">
    <location>
        <begin position="40"/>
        <end position="63"/>
    </location>
</feature>
<keyword evidence="1" id="KW-0812">Transmembrane</keyword>
<dbReference type="Proteomes" id="UP000003900">
    <property type="component" value="Unassembled WGS sequence"/>
</dbReference>
<dbReference type="EMBL" id="AHKH01000058">
    <property type="protein sequence ID" value="EHQ60737.1"/>
    <property type="molecule type" value="Genomic_DNA"/>
</dbReference>
<evidence type="ECO:0000313" key="3">
    <source>
        <dbReference type="Proteomes" id="UP000003900"/>
    </source>
</evidence>
<protein>
    <submittedName>
        <fullName evidence="2">Uncharacterized protein</fullName>
    </submittedName>
</protein>
<accession>H3SJL9</accession>
<dbReference type="AlphaFoldDB" id="H3SJL9"/>
<organism evidence="2 3">
    <name type="scientific">Paenibacillus dendritiformis C454</name>
    <dbReference type="NCBI Taxonomy" id="1131935"/>
    <lineage>
        <taxon>Bacteria</taxon>
        <taxon>Bacillati</taxon>
        <taxon>Bacillota</taxon>
        <taxon>Bacilli</taxon>
        <taxon>Bacillales</taxon>
        <taxon>Paenibacillaceae</taxon>
        <taxon>Paenibacillus</taxon>
    </lineage>
</organism>
<reference evidence="2 3" key="1">
    <citation type="journal article" date="2012" name="J. Bacteriol.">
        <title>Genome Sequence of the Pattern-Forming Social Bacterium Paenibacillus dendritiformis C454 Chiral Morphotype.</title>
        <authorList>
            <person name="Sirota-Madi A."/>
            <person name="Olender T."/>
            <person name="Helman Y."/>
            <person name="Brainis I."/>
            <person name="Finkelshtein A."/>
            <person name="Roth D."/>
            <person name="Hagai E."/>
            <person name="Leshkowitz D."/>
            <person name="Brodsky L."/>
            <person name="Galatenko V."/>
            <person name="Nikolaev V."/>
            <person name="Gutnick D.L."/>
            <person name="Lancet D."/>
            <person name="Ben-Jacob E."/>
        </authorList>
    </citation>
    <scope>NUCLEOTIDE SEQUENCE [LARGE SCALE GENOMIC DNA]</scope>
    <source>
        <strain evidence="2 3">C454</strain>
    </source>
</reference>
<gene>
    <name evidence="2" type="ORF">PDENDC454_18733</name>
</gene>
<keyword evidence="1" id="KW-1133">Transmembrane helix</keyword>
<comment type="caution">
    <text evidence="2">The sequence shown here is derived from an EMBL/GenBank/DDBJ whole genome shotgun (WGS) entry which is preliminary data.</text>
</comment>
<sequence length="69" mass="7958">MKIKLLKTLKTLFIYAGIPGVVIFGSKFFTILITKNKIDYYYMTLGSIFALLFIIGLALKYILKKNFNE</sequence>
<feature type="transmembrane region" description="Helical" evidence="1">
    <location>
        <begin position="12"/>
        <end position="34"/>
    </location>
</feature>
<evidence type="ECO:0000313" key="2">
    <source>
        <dbReference type="EMBL" id="EHQ60737.1"/>
    </source>
</evidence>
<keyword evidence="3" id="KW-1185">Reference proteome</keyword>
<evidence type="ECO:0000256" key="1">
    <source>
        <dbReference type="SAM" id="Phobius"/>
    </source>
</evidence>
<keyword evidence="1" id="KW-0472">Membrane</keyword>
<proteinExistence type="predicted"/>